<evidence type="ECO:0000256" key="4">
    <source>
        <dbReference type="PROSITE-ProRule" id="PRU00708"/>
    </source>
</evidence>
<evidence type="ECO:0000256" key="1">
    <source>
        <dbReference type="ARBA" id="ARBA00007626"/>
    </source>
</evidence>
<comment type="similarity">
    <text evidence="1">Belongs to the PPR family. P subfamily.</text>
</comment>
<evidence type="ECO:0000256" key="2">
    <source>
        <dbReference type="ARBA" id="ARBA00022737"/>
    </source>
</evidence>
<proteinExistence type="inferred from homology"/>
<keyword evidence="2" id="KW-0677">Repeat</keyword>
<dbReference type="Pfam" id="PF13041">
    <property type="entry name" value="PPR_2"/>
    <property type="match status" value="2"/>
</dbReference>
<dbReference type="PANTHER" id="PTHR46128:SF285">
    <property type="entry name" value="PENTATRICOPEPTIDE REPEAT-CONTAINING PROTEIN"/>
    <property type="match status" value="1"/>
</dbReference>
<evidence type="ECO:0000313" key="5">
    <source>
        <dbReference type="EMBL" id="QIP66279.1"/>
    </source>
</evidence>
<dbReference type="NCBIfam" id="TIGR00756">
    <property type="entry name" value="PPR"/>
    <property type="match status" value="4"/>
</dbReference>
<dbReference type="EMBL" id="MT014147">
    <property type="protein sequence ID" value="QIP66279.1"/>
    <property type="molecule type" value="Genomic_DNA"/>
</dbReference>
<feature type="repeat" description="PPR" evidence="4">
    <location>
        <begin position="117"/>
        <end position="152"/>
    </location>
</feature>
<dbReference type="InterPro" id="IPR002885">
    <property type="entry name" value="PPR_rpt"/>
</dbReference>
<sequence>MPPSPLPQSVSAGTLSPKHVHHLFDKLLRQATPVPERSLNGFLAALAHAPDSSACKDGPALVLAIFNRVSREEAGLRVATPAICTYCILMDCCCRARRRDLGLAFFGRLMRTGLKTNQIAANNLLKCLCHAKRTDEAVSVLLHRMSDLGCAPNCISYNTVLKSLCEDSRSQQALDLLQMMAKEGGVCSPSLVKYNTVIHGFFKEGQVSKACNLYHEMMSKGLCLMW</sequence>
<evidence type="ECO:0000256" key="3">
    <source>
        <dbReference type="ARBA" id="ARBA00022946"/>
    </source>
</evidence>
<protein>
    <submittedName>
        <fullName evidence="5">Restorer of fertility-like protein</fullName>
    </submittedName>
</protein>
<dbReference type="InterPro" id="IPR050872">
    <property type="entry name" value="PPR_P_subfamily"/>
</dbReference>
<accession>A0A7S5RZG6</accession>
<organism evidence="5">
    <name type="scientific">Triticum aestivum</name>
    <name type="common">Wheat</name>
    <dbReference type="NCBI Taxonomy" id="4565"/>
    <lineage>
        <taxon>Eukaryota</taxon>
        <taxon>Viridiplantae</taxon>
        <taxon>Streptophyta</taxon>
        <taxon>Embryophyta</taxon>
        <taxon>Tracheophyta</taxon>
        <taxon>Spermatophyta</taxon>
        <taxon>Magnoliopsida</taxon>
        <taxon>Liliopsida</taxon>
        <taxon>Poales</taxon>
        <taxon>Poaceae</taxon>
        <taxon>BOP clade</taxon>
        <taxon>Pooideae</taxon>
        <taxon>Triticodae</taxon>
        <taxon>Triticeae</taxon>
        <taxon>Triticinae</taxon>
        <taxon>Triticum</taxon>
    </lineage>
</organism>
<dbReference type="EMBL" id="MT015177">
    <property type="protein sequence ID" value="QIP66823.1"/>
    <property type="molecule type" value="Genomic_DNA"/>
</dbReference>
<reference evidence="5" key="1">
    <citation type="journal article" date="2021" name="Nat. Commun.">
        <title>The genetic basis of cytoplasmic male sterility and fertility restoration in wheat.</title>
        <authorList>
            <person name="Melonek J."/>
            <person name="Duarte J."/>
            <person name="Martin J."/>
            <person name="Beuf L."/>
            <person name="Murigneux A."/>
            <person name="Varenne P."/>
            <person name="Comadran J."/>
            <person name="Specel S."/>
            <person name="Levadoux S."/>
            <person name="Bernath-Levin K."/>
            <person name="Torney F."/>
            <person name="Pichon J.-P."/>
            <person name="Perez P."/>
            <person name="Small I."/>
        </authorList>
    </citation>
    <scope>NUCLEOTIDE SEQUENCE</scope>
    <source>
        <strain evidence="5">Anapurna.300k_Assembly_57</strain>
        <strain evidence="6">R197.300k_Assembly_190</strain>
    </source>
</reference>
<dbReference type="Pfam" id="PF01535">
    <property type="entry name" value="PPR"/>
    <property type="match status" value="1"/>
</dbReference>
<dbReference type="InterPro" id="IPR011990">
    <property type="entry name" value="TPR-like_helical_dom_sf"/>
</dbReference>
<feature type="repeat" description="PPR" evidence="4">
    <location>
        <begin position="82"/>
        <end position="116"/>
    </location>
</feature>
<dbReference type="AlphaFoldDB" id="A0A7S5RZG6"/>
<keyword evidence="3" id="KW-0809">Transit peptide</keyword>
<dbReference type="PANTHER" id="PTHR46128">
    <property type="entry name" value="MITOCHONDRIAL GROUP I INTRON SPLICING FACTOR CCM1"/>
    <property type="match status" value="1"/>
</dbReference>
<name>A0A7S5RZG6_WHEAT</name>
<feature type="repeat" description="PPR" evidence="4">
    <location>
        <begin position="190"/>
        <end position="224"/>
    </location>
</feature>
<dbReference type="PROSITE" id="PS51375">
    <property type="entry name" value="PPR"/>
    <property type="match status" value="4"/>
</dbReference>
<feature type="repeat" description="PPR" evidence="4">
    <location>
        <begin position="153"/>
        <end position="187"/>
    </location>
</feature>
<evidence type="ECO:0000313" key="6">
    <source>
        <dbReference type="EMBL" id="QIP66823.1"/>
    </source>
</evidence>
<dbReference type="Gene3D" id="1.25.40.10">
    <property type="entry name" value="Tetratricopeptide repeat domain"/>
    <property type="match status" value="2"/>
</dbReference>